<dbReference type="PANTHER" id="PTHR10366">
    <property type="entry name" value="NAD DEPENDENT EPIMERASE/DEHYDRATASE"/>
    <property type="match status" value="1"/>
</dbReference>
<comment type="similarity">
    <text evidence="2">Belongs to the NAD(P)-dependent epimerase/dehydratase family. Dihydroflavonol-4-reductase subfamily.</text>
</comment>
<sequence length="340" mass="36498">MTKVLVTGGTGFVAGHVIDTLLKRGHSVITTVRSQEKAQAVLDAYTDVSHDNFNTVIVPDIAAHGAFEGLSSLGLEAVIHVASPFHYNVTDPKKDLIDPAVLGTTGVLKAIKDSCPNVKRVVVTSSFAAILNPGLASMGAEKTYSEEDWSPVTLEDAYSNGMMAYVASKVFAERAAWNFVETEKPSFTLSTICPPMIYGPVKLPVKSLSAINTSNQLLAEVILGKHKAGLPPTGLPLWVDVRDVALAHVRAMEIQGAGGKRFLTTAGFYSNEEMANALWNSFPSMREKLPEPGSYGGAPSPALRSFGYNTSRAKEILGLQWTPYERTVVDSTISLDGLEE</sequence>
<dbReference type="Pfam" id="PF01370">
    <property type="entry name" value="Epimerase"/>
    <property type="match status" value="1"/>
</dbReference>
<evidence type="ECO:0000256" key="2">
    <source>
        <dbReference type="ARBA" id="ARBA00023445"/>
    </source>
</evidence>
<feature type="domain" description="NAD-dependent epimerase/dehydratase" evidence="3">
    <location>
        <begin position="4"/>
        <end position="254"/>
    </location>
</feature>
<dbReference type="Proteomes" id="UP001056436">
    <property type="component" value="Unassembled WGS sequence"/>
</dbReference>
<evidence type="ECO:0000256" key="1">
    <source>
        <dbReference type="ARBA" id="ARBA00023002"/>
    </source>
</evidence>
<dbReference type="PANTHER" id="PTHR10366:SF564">
    <property type="entry name" value="STEROL-4-ALPHA-CARBOXYLATE 3-DEHYDROGENASE, DECARBOXYLATING"/>
    <property type="match status" value="1"/>
</dbReference>
<dbReference type="InterPro" id="IPR001509">
    <property type="entry name" value="Epimerase_deHydtase"/>
</dbReference>
<organism evidence="4 5">
    <name type="scientific">Colletotrichum abscissum</name>
    <dbReference type="NCBI Taxonomy" id="1671311"/>
    <lineage>
        <taxon>Eukaryota</taxon>
        <taxon>Fungi</taxon>
        <taxon>Dikarya</taxon>
        <taxon>Ascomycota</taxon>
        <taxon>Pezizomycotina</taxon>
        <taxon>Sordariomycetes</taxon>
        <taxon>Hypocreomycetidae</taxon>
        <taxon>Glomerellales</taxon>
        <taxon>Glomerellaceae</taxon>
        <taxon>Colletotrichum</taxon>
        <taxon>Colletotrichum acutatum species complex</taxon>
    </lineage>
</organism>
<reference evidence="4" key="1">
    <citation type="submission" date="2019-01" db="EMBL/GenBank/DDBJ databases">
        <title>Colletotrichum abscissum LGMF1257.</title>
        <authorList>
            <person name="Baroncelli R."/>
        </authorList>
    </citation>
    <scope>NUCLEOTIDE SEQUENCE</scope>
    <source>
        <strain evidence="4">Ca142</strain>
    </source>
</reference>
<keyword evidence="1" id="KW-0560">Oxidoreductase</keyword>
<dbReference type="GO" id="GO:0016616">
    <property type="term" value="F:oxidoreductase activity, acting on the CH-OH group of donors, NAD or NADP as acceptor"/>
    <property type="evidence" value="ECO:0007669"/>
    <property type="project" value="TreeGrafter"/>
</dbReference>
<dbReference type="CDD" id="cd05227">
    <property type="entry name" value="AR_SDR_e"/>
    <property type="match status" value="1"/>
</dbReference>
<evidence type="ECO:0000313" key="4">
    <source>
        <dbReference type="EMBL" id="KAI3550038.1"/>
    </source>
</evidence>
<accession>A0A9Q0B228</accession>
<dbReference type="AlphaFoldDB" id="A0A9Q0B228"/>
<dbReference type="SUPFAM" id="SSF51735">
    <property type="entry name" value="NAD(P)-binding Rossmann-fold domains"/>
    <property type="match status" value="1"/>
</dbReference>
<dbReference type="EMBL" id="SDAQ01000043">
    <property type="protein sequence ID" value="KAI3550038.1"/>
    <property type="molecule type" value="Genomic_DNA"/>
</dbReference>
<name>A0A9Q0B228_9PEZI</name>
<evidence type="ECO:0000313" key="5">
    <source>
        <dbReference type="Proteomes" id="UP001056436"/>
    </source>
</evidence>
<dbReference type="FunFam" id="3.40.50.720:FF:000191">
    <property type="entry name" value="Methylglyoxal reductase (NADPH-dependent)"/>
    <property type="match status" value="1"/>
</dbReference>
<evidence type="ECO:0000259" key="3">
    <source>
        <dbReference type="Pfam" id="PF01370"/>
    </source>
</evidence>
<protein>
    <submittedName>
        <fullName evidence="4">Ketoreductase</fullName>
    </submittedName>
</protein>
<keyword evidence="5" id="KW-1185">Reference proteome</keyword>
<dbReference type="OrthoDB" id="2735536at2759"/>
<dbReference type="InterPro" id="IPR036291">
    <property type="entry name" value="NAD(P)-bd_dom_sf"/>
</dbReference>
<dbReference type="InterPro" id="IPR050425">
    <property type="entry name" value="NAD(P)_dehydrat-like"/>
</dbReference>
<gene>
    <name evidence="4" type="ORF">CABS02_07726</name>
</gene>
<proteinExistence type="inferred from homology"/>
<comment type="caution">
    <text evidence="4">The sequence shown here is derived from an EMBL/GenBank/DDBJ whole genome shotgun (WGS) entry which is preliminary data.</text>
</comment>
<dbReference type="Gene3D" id="3.40.50.720">
    <property type="entry name" value="NAD(P)-binding Rossmann-like Domain"/>
    <property type="match status" value="1"/>
</dbReference>